<name>A0A3M7SWP7_BRAPC</name>
<dbReference type="AlphaFoldDB" id="A0A3M7SWP7"/>
<protein>
    <submittedName>
        <fullName evidence="1">Uncharacterized protein</fullName>
    </submittedName>
</protein>
<reference evidence="1 2" key="1">
    <citation type="journal article" date="2018" name="Sci. Rep.">
        <title>Genomic signatures of local adaptation to the degree of environmental predictability in rotifers.</title>
        <authorList>
            <person name="Franch-Gras L."/>
            <person name="Hahn C."/>
            <person name="Garcia-Roger E.M."/>
            <person name="Carmona M.J."/>
            <person name="Serra M."/>
            <person name="Gomez A."/>
        </authorList>
    </citation>
    <scope>NUCLEOTIDE SEQUENCE [LARGE SCALE GENOMIC DNA]</scope>
    <source>
        <strain evidence="1">HYR1</strain>
    </source>
</reference>
<dbReference type="Proteomes" id="UP000276133">
    <property type="component" value="Unassembled WGS sequence"/>
</dbReference>
<evidence type="ECO:0000313" key="1">
    <source>
        <dbReference type="EMBL" id="RNA40010.1"/>
    </source>
</evidence>
<sequence>MNNMTRKFLNLDDSKFRDPKLNYKKIKKSKKLFHNTNQKQLNCILMSMIYNLKIFGYAVQVINTKILKKAYRSKRVTENFFVYKIQ</sequence>
<comment type="caution">
    <text evidence="1">The sequence shown here is derived from an EMBL/GenBank/DDBJ whole genome shotgun (WGS) entry which is preliminary data.</text>
</comment>
<gene>
    <name evidence="1" type="ORF">BpHYR1_014981</name>
</gene>
<accession>A0A3M7SWP7</accession>
<organism evidence="1 2">
    <name type="scientific">Brachionus plicatilis</name>
    <name type="common">Marine rotifer</name>
    <name type="synonym">Brachionus muelleri</name>
    <dbReference type="NCBI Taxonomy" id="10195"/>
    <lineage>
        <taxon>Eukaryota</taxon>
        <taxon>Metazoa</taxon>
        <taxon>Spiralia</taxon>
        <taxon>Gnathifera</taxon>
        <taxon>Rotifera</taxon>
        <taxon>Eurotatoria</taxon>
        <taxon>Monogononta</taxon>
        <taxon>Pseudotrocha</taxon>
        <taxon>Ploima</taxon>
        <taxon>Brachionidae</taxon>
        <taxon>Brachionus</taxon>
    </lineage>
</organism>
<proteinExistence type="predicted"/>
<evidence type="ECO:0000313" key="2">
    <source>
        <dbReference type="Proteomes" id="UP000276133"/>
    </source>
</evidence>
<keyword evidence="2" id="KW-1185">Reference proteome</keyword>
<dbReference type="EMBL" id="REGN01000687">
    <property type="protein sequence ID" value="RNA40010.1"/>
    <property type="molecule type" value="Genomic_DNA"/>
</dbReference>